<dbReference type="EMBL" id="CADCVO010000539">
    <property type="protein sequence ID" value="CAA9521689.1"/>
    <property type="molecule type" value="Genomic_DNA"/>
</dbReference>
<name>A0A6J4TEJ2_9ACTN</name>
<accession>A0A6J4TEJ2</accession>
<sequence>MEQPPDRDRSAEMEDRLDQLGDQIGDAEQHLDDIRPDAGVEDATGDFEDTHTHGGGEDPVGARDDAAAHGDDEDGMVEEEQAGPT</sequence>
<feature type="compositionally biased region" description="Basic and acidic residues" evidence="1">
    <location>
        <begin position="48"/>
        <end position="70"/>
    </location>
</feature>
<evidence type="ECO:0000313" key="2">
    <source>
        <dbReference type="EMBL" id="CAA9521689.1"/>
    </source>
</evidence>
<feature type="compositionally biased region" description="Basic and acidic residues" evidence="1">
    <location>
        <begin position="1"/>
        <end position="19"/>
    </location>
</feature>
<dbReference type="AlphaFoldDB" id="A0A6J4TEJ2"/>
<organism evidence="2">
    <name type="scientific">uncultured Solirubrobacteraceae bacterium</name>
    <dbReference type="NCBI Taxonomy" id="1162706"/>
    <lineage>
        <taxon>Bacteria</taxon>
        <taxon>Bacillati</taxon>
        <taxon>Actinomycetota</taxon>
        <taxon>Thermoleophilia</taxon>
        <taxon>Solirubrobacterales</taxon>
        <taxon>Solirubrobacteraceae</taxon>
        <taxon>environmental samples</taxon>
    </lineage>
</organism>
<feature type="compositionally biased region" description="Acidic residues" evidence="1">
    <location>
        <begin position="71"/>
        <end position="85"/>
    </location>
</feature>
<feature type="compositionally biased region" description="Basic and acidic residues" evidence="1">
    <location>
        <begin position="27"/>
        <end position="38"/>
    </location>
</feature>
<reference evidence="2" key="1">
    <citation type="submission" date="2020-02" db="EMBL/GenBank/DDBJ databases">
        <authorList>
            <person name="Meier V. D."/>
        </authorList>
    </citation>
    <scope>NUCLEOTIDE SEQUENCE</scope>
    <source>
        <strain evidence="2">AVDCRST_MAG13</strain>
    </source>
</reference>
<evidence type="ECO:0000256" key="1">
    <source>
        <dbReference type="SAM" id="MobiDB-lite"/>
    </source>
</evidence>
<gene>
    <name evidence="2" type="ORF">AVDCRST_MAG13-3416</name>
</gene>
<feature type="region of interest" description="Disordered" evidence="1">
    <location>
        <begin position="1"/>
        <end position="85"/>
    </location>
</feature>
<proteinExistence type="predicted"/>
<protein>
    <submittedName>
        <fullName evidence="2">Uncharacterized protein</fullName>
    </submittedName>
</protein>